<dbReference type="Gene3D" id="3.40.640.10">
    <property type="entry name" value="Type I PLP-dependent aspartate aminotransferase-like (Major domain)"/>
    <property type="match status" value="1"/>
</dbReference>
<comment type="similarity">
    <text evidence="4">Belongs to the class-I pyridoxal-phosphate-dependent aminotransferase family.</text>
</comment>
<accession>L0FUI4</accession>
<evidence type="ECO:0000313" key="8">
    <source>
        <dbReference type="Proteomes" id="UP000010796"/>
    </source>
</evidence>
<dbReference type="Proteomes" id="UP000010796">
    <property type="component" value="Chromosome"/>
</dbReference>
<evidence type="ECO:0000256" key="1">
    <source>
        <dbReference type="ARBA" id="ARBA00001933"/>
    </source>
</evidence>
<evidence type="ECO:0000256" key="4">
    <source>
        <dbReference type="RuleBase" id="RU000481"/>
    </source>
</evidence>
<dbReference type="InterPro" id="IPR004839">
    <property type="entry name" value="Aminotransferase_I/II_large"/>
</dbReference>
<keyword evidence="2 4" id="KW-0032">Aminotransferase</keyword>
<evidence type="ECO:0000256" key="5">
    <source>
        <dbReference type="SAM" id="MobiDB-lite"/>
    </source>
</evidence>
<evidence type="ECO:0000313" key="7">
    <source>
        <dbReference type="EMBL" id="AGA76421.1"/>
    </source>
</evidence>
<dbReference type="PANTHER" id="PTHR42832">
    <property type="entry name" value="AMINO ACID AMINOTRANSFERASE"/>
    <property type="match status" value="1"/>
</dbReference>
<dbReference type="GO" id="GO:0008483">
    <property type="term" value="F:transaminase activity"/>
    <property type="evidence" value="ECO:0007669"/>
    <property type="project" value="UniProtKB-KW"/>
</dbReference>
<organism evidence="7 8">
    <name type="scientific">Echinicola vietnamensis (strain DSM 17526 / LMG 23754 / KMM 6221)</name>
    <dbReference type="NCBI Taxonomy" id="926556"/>
    <lineage>
        <taxon>Bacteria</taxon>
        <taxon>Pseudomonadati</taxon>
        <taxon>Bacteroidota</taxon>
        <taxon>Cytophagia</taxon>
        <taxon>Cytophagales</taxon>
        <taxon>Cyclobacteriaceae</taxon>
        <taxon>Echinicola</taxon>
    </lineage>
</organism>
<feature type="region of interest" description="Disordered" evidence="5">
    <location>
        <begin position="45"/>
        <end position="65"/>
    </location>
</feature>
<dbReference type="RefSeq" id="WP_015263989.1">
    <property type="nucleotide sequence ID" value="NC_019904.1"/>
</dbReference>
<keyword evidence="3 4" id="KW-0808">Transferase</keyword>
<dbReference type="InterPro" id="IPR050881">
    <property type="entry name" value="LL-DAP_aminotransferase"/>
</dbReference>
<dbReference type="CDD" id="cd00609">
    <property type="entry name" value="AAT_like"/>
    <property type="match status" value="1"/>
</dbReference>
<reference evidence="8" key="1">
    <citation type="submission" date="2012-02" db="EMBL/GenBank/DDBJ databases">
        <title>The complete genome of Echinicola vietnamensis DSM 17526.</title>
        <authorList>
            <person name="Lucas S."/>
            <person name="Copeland A."/>
            <person name="Lapidus A."/>
            <person name="Glavina del Rio T."/>
            <person name="Dalin E."/>
            <person name="Tice H."/>
            <person name="Bruce D."/>
            <person name="Goodwin L."/>
            <person name="Pitluck S."/>
            <person name="Peters L."/>
            <person name="Ovchinnikova G."/>
            <person name="Teshima H."/>
            <person name="Kyrpides N."/>
            <person name="Mavromatis K."/>
            <person name="Ivanova N."/>
            <person name="Brettin T."/>
            <person name="Detter J.C."/>
            <person name="Han C."/>
            <person name="Larimer F."/>
            <person name="Land M."/>
            <person name="Hauser L."/>
            <person name="Markowitz V."/>
            <person name="Cheng J.-F."/>
            <person name="Hugenholtz P."/>
            <person name="Woyke T."/>
            <person name="Wu D."/>
            <person name="Brambilla E."/>
            <person name="Klenk H.-P."/>
            <person name="Eisen J.A."/>
        </authorList>
    </citation>
    <scope>NUCLEOTIDE SEQUENCE [LARGE SCALE GENOMIC DNA]</scope>
    <source>
        <strain evidence="8">DSM 17526 / LMG 23754 / KMM 6221</strain>
    </source>
</reference>
<keyword evidence="8" id="KW-1185">Reference proteome</keyword>
<dbReference type="InterPro" id="IPR004838">
    <property type="entry name" value="NHTrfase_class1_PyrdxlP-BS"/>
</dbReference>
<dbReference type="STRING" id="926556.Echvi_0124"/>
<dbReference type="GO" id="GO:0030170">
    <property type="term" value="F:pyridoxal phosphate binding"/>
    <property type="evidence" value="ECO:0007669"/>
    <property type="project" value="InterPro"/>
</dbReference>
<dbReference type="InterPro" id="IPR015422">
    <property type="entry name" value="PyrdxlP-dep_Trfase_small"/>
</dbReference>
<evidence type="ECO:0000259" key="6">
    <source>
        <dbReference type="Pfam" id="PF00155"/>
    </source>
</evidence>
<dbReference type="InterPro" id="IPR015421">
    <property type="entry name" value="PyrdxlP-dep_Trfase_major"/>
</dbReference>
<evidence type="ECO:0000256" key="2">
    <source>
        <dbReference type="ARBA" id="ARBA00022576"/>
    </source>
</evidence>
<dbReference type="PROSITE" id="PS00105">
    <property type="entry name" value="AA_TRANSFER_CLASS_1"/>
    <property type="match status" value="1"/>
</dbReference>
<dbReference type="Pfam" id="PF00155">
    <property type="entry name" value="Aminotran_1_2"/>
    <property type="match status" value="1"/>
</dbReference>
<comment type="cofactor">
    <cofactor evidence="1 4">
        <name>pyridoxal 5'-phosphate</name>
        <dbReference type="ChEBI" id="CHEBI:597326"/>
    </cofactor>
</comment>
<dbReference type="SUPFAM" id="SSF53383">
    <property type="entry name" value="PLP-dependent transferases"/>
    <property type="match status" value="1"/>
</dbReference>
<dbReference type="EC" id="2.6.1.-" evidence="4"/>
<feature type="domain" description="Aminotransferase class I/classII large" evidence="6">
    <location>
        <begin position="33"/>
        <end position="379"/>
    </location>
</feature>
<dbReference type="OrthoDB" id="9802328at2"/>
<dbReference type="PATRIC" id="fig|926556.3.peg.125"/>
<dbReference type="HOGENOM" id="CLU_017584_4_5_10"/>
<dbReference type="PANTHER" id="PTHR42832:SF3">
    <property type="entry name" value="L-GLUTAMINE--4-(METHYLSULFANYL)-2-OXOBUTANOATE AMINOTRANSFERASE"/>
    <property type="match status" value="1"/>
</dbReference>
<dbReference type="eggNOG" id="COG0436">
    <property type="taxonomic scope" value="Bacteria"/>
</dbReference>
<evidence type="ECO:0000256" key="3">
    <source>
        <dbReference type="ARBA" id="ARBA00022679"/>
    </source>
</evidence>
<dbReference type="KEGG" id="evi:Echvi_0124"/>
<proteinExistence type="inferred from homology"/>
<dbReference type="InterPro" id="IPR015424">
    <property type="entry name" value="PyrdxlP-dep_Trfase"/>
</dbReference>
<sequence length="386" mass="42971">MIAPAHRLANVKEYYFSKKLREVARLKAEGHPIINMGIGSPDLPPHPSVTEALNHSSAQPTSHGYQSYQGIPALREAIASFYQKHYAVSLSPTDEILPMMGSKEAIMHISLAYLNPGDKVLIPNPGYPTYSSVTELVGAKAVYYDLKEENQWLPDIGQLEELAQSGIKLMWINYPHMPTGANASREALEALVTFAKKHQILLVNDNPYSFILTQSPISILSIDGAKDIALELNSLSKTFNMPGWRVGMLCGQASYLQEVLKVKSNMDSGMFLGIQEGAIAALNLDQRWFDQMDAIYHKRREAVWKLAERVGAICERNSAGMFVWAKLATQTTPSALVDKLLYENHIFITPGDIFGSNGHGYIRFSLCVPENLIQEAFDRVNSTWTK</sequence>
<protein>
    <recommendedName>
        <fullName evidence="4">Aminotransferase</fullName>
        <ecNumber evidence="4">2.6.1.-</ecNumber>
    </recommendedName>
</protein>
<name>L0FUI4_ECHVK</name>
<gene>
    <name evidence="7" type="ordered locus">Echvi_0124</name>
</gene>
<feature type="compositionally biased region" description="Polar residues" evidence="5">
    <location>
        <begin position="51"/>
        <end position="65"/>
    </location>
</feature>
<dbReference type="AlphaFoldDB" id="L0FUI4"/>
<dbReference type="EMBL" id="CP003346">
    <property type="protein sequence ID" value="AGA76421.1"/>
    <property type="molecule type" value="Genomic_DNA"/>
</dbReference>
<dbReference type="Gene3D" id="3.90.1150.10">
    <property type="entry name" value="Aspartate Aminotransferase, domain 1"/>
    <property type="match status" value="1"/>
</dbReference>